<evidence type="ECO:0000256" key="1">
    <source>
        <dbReference type="SAM" id="Phobius"/>
    </source>
</evidence>
<evidence type="ECO:0000313" key="3">
    <source>
        <dbReference type="Proteomes" id="UP000540506"/>
    </source>
</evidence>
<keyword evidence="1" id="KW-0812">Transmembrane</keyword>
<keyword evidence="1" id="KW-1133">Transmembrane helix</keyword>
<dbReference type="Proteomes" id="UP000540506">
    <property type="component" value="Unassembled WGS sequence"/>
</dbReference>
<proteinExistence type="predicted"/>
<gene>
    <name evidence="2" type="ORF">FHR34_003291</name>
</gene>
<accession>A0A7W7VVW0</accession>
<keyword evidence="3" id="KW-1185">Reference proteome</keyword>
<evidence type="ECO:0000313" key="2">
    <source>
        <dbReference type="EMBL" id="MBB4924298.1"/>
    </source>
</evidence>
<dbReference type="AlphaFoldDB" id="A0A7W7VVW0"/>
<reference evidence="2 3" key="1">
    <citation type="submission" date="2020-08" db="EMBL/GenBank/DDBJ databases">
        <title>Sequencing the genomes of 1000 actinobacteria strains.</title>
        <authorList>
            <person name="Klenk H.-P."/>
        </authorList>
    </citation>
    <scope>NUCLEOTIDE SEQUENCE [LARGE SCALE GENOMIC DNA]</scope>
    <source>
        <strain evidence="2 3">DSM 41654</strain>
    </source>
</reference>
<name>A0A7W7VVW0_KITKI</name>
<comment type="caution">
    <text evidence="2">The sequence shown here is derived from an EMBL/GenBank/DDBJ whole genome shotgun (WGS) entry which is preliminary data.</text>
</comment>
<organism evidence="2 3">
    <name type="scientific">Kitasatospora kifunensis</name>
    <name type="common">Streptomyces kifunensis</name>
    <dbReference type="NCBI Taxonomy" id="58351"/>
    <lineage>
        <taxon>Bacteria</taxon>
        <taxon>Bacillati</taxon>
        <taxon>Actinomycetota</taxon>
        <taxon>Actinomycetes</taxon>
        <taxon>Kitasatosporales</taxon>
        <taxon>Streptomycetaceae</taxon>
        <taxon>Kitasatospora</taxon>
    </lineage>
</organism>
<sequence>METEMWWQAIVVAVASLGFPILALFFFIGGPNWRDRSPGVGTGKN</sequence>
<keyword evidence="1" id="KW-0472">Membrane</keyword>
<dbReference type="RefSeq" id="WP_184936264.1">
    <property type="nucleotide sequence ID" value="NZ_JACHJV010000001.1"/>
</dbReference>
<feature type="transmembrane region" description="Helical" evidence="1">
    <location>
        <begin position="6"/>
        <end position="28"/>
    </location>
</feature>
<protein>
    <submittedName>
        <fullName evidence="2">Uncharacterized protein</fullName>
    </submittedName>
</protein>
<dbReference type="EMBL" id="JACHJV010000001">
    <property type="protein sequence ID" value="MBB4924298.1"/>
    <property type="molecule type" value="Genomic_DNA"/>
</dbReference>